<accession>A0A813F4N5</accession>
<proteinExistence type="predicted"/>
<sequence length="116" mass="12163">MGCTLSKTAAAAKVEEPSASTLLQTTQGGAEVKPAALEAPAETTEPANAQAVKAEAVKAVEQELNELNELMELTITEVKPEDTPAQSCWMGCCASNLTEPTITEVKPEETPAESFL</sequence>
<gene>
    <name evidence="2" type="ORF">PGLA1383_LOCUS26386</name>
    <name evidence="3" type="ORF">PGLA1383_LOCUS26390</name>
</gene>
<evidence type="ECO:0000313" key="4">
    <source>
        <dbReference type="Proteomes" id="UP000654075"/>
    </source>
</evidence>
<evidence type="ECO:0000256" key="1">
    <source>
        <dbReference type="SAM" id="MobiDB-lite"/>
    </source>
</evidence>
<dbReference type="EMBL" id="CAJNNV010023135">
    <property type="protein sequence ID" value="CAE8608526.1"/>
    <property type="molecule type" value="Genomic_DNA"/>
</dbReference>
<evidence type="ECO:0000313" key="2">
    <source>
        <dbReference type="EMBL" id="CAE8608526.1"/>
    </source>
</evidence>
<name>A0A813F4N5_POLGL</name>
<evidence type="ECO:0000313" key="3">
    <source>
        <dbReference type="EMBL" id="CAE8608530.1"/>
    </source>
</evidence>
<reference evidence="2" key="1">
    <citation type="submission" date="2021-02" db="EMBL/GenBank/DDBJ databases">
        <authorList>
            <person name="Dougan E. K."/>
            <person name="Rhodes N."/>
            <person name="Thang M."/>
            <person name="Chan C."/>
        </authorList>
    </citation>
    <scope>NUCLEOTIDE SEQUENCE</scope>
</reference>
<protein>
    <submittedName>
        <fullName evidence="2">Uncharacterized protein</fullName>
    </submittedName>
</protein>
<organism evidence="2 4">
    <name type="scientific">Polarella glacialis</name>
    <name type="common">Dinoflagellate</name>
    <dbReference type="NCBI Taxonomy" id="89957"/>
    <lineage>
        <taxon>Eukaryota</taxon>
        <taxon>Sar</taxon>
        <taxon>Alveolata</taxon>
        <taxon>Dinophyceae</taxon>
        <taxon>Suessiales</taxon>
        <taxon>Suessiaceae</taxon>
        <taxon>Polarella</taxon>
    </lineage>
</organism>
<feature type="region of interest" description="Disordered" evidence="1">
    <location>
        <begin position="1"/>
        <end position="29"/>
    </location>
</feature>
<dbReference type="Proteomes" id="UP000654075">
    <property type="component" value="Unassembled WGS sequence"/>
</dbReference>
<dbReference type="AlphaFoldDB" id="A0A813F4N5"/>
<dbReference type="EMBL" id="CAJNNV010023135">
    <property type="protein sequence ID" value="CAE8608530.1"/>
    <property type="molecule type" value="Genomic_DNA"/>
</dbReference>
<keyword evidence="4" id="KW-1185">Reference proteome</keyword>
<comment type="caution">
    <text evidence="2">The sequence shown here is derived from an EMBL/GenBank/DDBJ whole genome shotgun (WGS) entry which is preliminary data.</text>
</comment>
<feature type="compositionally biased region" description="Polar residues" evidence="1">
    <location>
        <begin position="18"/>
        <end position="28"/>
    </location>
</feature>